<sequence>MTHRHAVLLAVVGAILLGSALREAYKWWRRRPPPPAVVARYSAGVPLPVTLYAPALAVGALASVRAGEVLDTVACRRSRGVIRRELRLAAEPHRQSVLGEEDVSTAIGRCVNDLLGPGAETVGGQLARVEEVIRHRTRGGPELWPHAIDEWAARAGLPAETVAMLHDTAAAVTTAEEELRRIGILGENEVVPTLLAVHWGPGVHLCRGAVQAGWLDRTRGLNYLRRTGELARRWYPSAGSMLAAQLMPAFLSGDAKAARWARAAAPPLLADPRSPLLTQELTRRRSP</sequence>
<dbReference type="RefSeq" id="WP_203784631.1">
    <property type="nucleotide sequence ID" value="NZ_BOMV01000057.1"/>
</dbReference>
<dbReference type="AlphaFoldDB" id="A0A919MWL2"/>
<name>A0A919MWL2_9ACTN</name>
<evidence type="ECO:0000313" key="2">
    <source>
        <dbReference type="Proteomes" id="UP000636960"/>
    </source>
</evidence>
<dbReference type="EMBL" id="BOMV01000057">
    <property type="protein sequence ID" value="GIE97584.1"/>
    <property type="molecule type" value="Genomic_DNA"/>
</dbReference>
<organism evidence="1 2">
    <name type="scientific">Paractinoplanes rishiriensis</name>
    <dbReference type="NCBI Taxonomy" id="1050105"/>
    <lineage>
        <taxon>Bacteria</taxon>
        <taxon>Bacillati</taxon>
        <taxon>Actinomycetota</taxon>
        <taxon>Actinomycetes</taxon>
        <taxon>Micromonosporales</taxon>
        <taxon>Micromonosporaceae</taxon>
        <taxon>Paractinoplanes</taxon>
    </lineage>
</organism>
<comment type="caution">
    <text evidence="1">The sequence shown here is derived from an EMBL/GenBank/DDBJ whole genome shotgun (WGS) entry which is preliminary data.</text>
</comment>
<evidence type="ECO:0000313" key="1">
    <source>
        <dbReference type="EMBL" id="GIE97584.1"/>
    </source>
</evidence>
<accession>A0A919MWL2</accession>
<protein>
    <submittedName>
        <fullName evidence="1">Uncharacterized protein</fullName>
    </submittedName>
</protein>
<dbReference type="Proteomes" id="UP000636960">
    <property type="component" value="Unassembled WGS sequence"/>
</dbReference>
<gene>
    <name evidence="1" type="ORF">Ari01nite_50490</name>
</gene>
<reference evidence="1" key="1">
    <citation type="submission" date="2021-01" db="EMBL/GenBank/DDBJ databases">
        <title>Whole genome shotgun sequence of Actinoplanes rishiriensis NBRC 108556.</title>
        <authorList>
            <person name="Komaki H."/>
            <person name="Tamura T."/>
        </authorList>
    </citation>
    <scope>NUCLEOTIDE SEQUENCE</scope>
    <source>
        <strain evidence="1">NBRC 108556</strain>
    </source>
</reference>
<proteinExistence type="predicted"/>
<keyword evidence="2" id="KW-1185">Reference proteome</keyword>